<dbReference type="RefSeq" id="WP_260724847.1">
    <property type="nucleotide sequence ID" value="NZ_BAAABS010000007.1"/>
</dbReference>
<protein>
    <submittedName>
        <fullName evidence="1">Uncharacterized protein</fullName>
    </submittedName>
</protein>
<evidence type="ECO:0000313" key="1">
    <source>
        <dbReference type="EMBL" id="UWZ35501.1"/>
    </source>
</evidence>
<organism evidence="1 2">
    <name type="scientific">Dactylosporangium roseum</name>
    <dbReference type="NCBI Taxonomy" id="47989"/>
    <lineage>
        <taxon>Bacteria</taxon>
        <taxon>Bacillati</taxon>
        <taxon>Actinomycetota</taxon>
        <taxon>Actinomycetes</taxon>
        <taxon>Micromonosporales</taxon>
        <taxon>Micromonosporaceae</taxon>
        <taxon>Dactylosporangium</taxon>
    </lineage>
</organism>
<reference evidence="1" key="1">
    <citation type="submission" date="2021-04" db="EMBL/GenBank/DDBJ databases">
        <title>Biosynthetic gene clusters of Dactylosporangioum roseum.</title>
        <authorList>
            <person name="Hartkoorn R.C."/>
            <person name="Beaudoing E."/>
            <person name="Hot D."/>
            <person name="Moureu S."/>
        </authorList>
    </citation>
    <scope>NUCLEOTIDE SEQUENCE</scope>
    <source>
        <strain evidence="1">NRRL B-16295</strain>
    </source>
</reference>
<keyword evidence="2" id="KW-1185">Reference proteome</keyword>
<gene>
    <name evidence="1" type="ORF">Drose_30945</name>
</gene>
<sequence>MGNIDLDSWSSVVAEKWEAKPSASFLRRWGKSSHELGQTSGDGSCPDIWELDNGDVAIIGSDLTAAYETRLPDWVSVDPG</sequence>
<proteinExistence type="predicted"/>
<accession>A0ABY5Z0E8</accession>
<evidence type="ECO:0000313" key="2">
    <source>
        <dbReference type="Proteomes" id="UP001058271"/>
    </source>
</evidence>
<dbReference type="Proteomes" id="UP001058271">
    <property type="component" value="Chromosome"/>
</dbReference>
<dbReference type="EMBL" id="CP073721">
    <property type="protein sequence ID" value="UWZ35501.1"/>
    <property type="molecule type" value="Genomic_DNA"/>
</dbReference>
<name>A0ABY5Z0E8_9ACTN</name>